<dbReference type="GO" id="GO:0016779">
    <property type="term" value="F:nucleotidyltransferase activity"/>
    <property type="evidence" value="ECO:0007669"/>
    <property type="project" value="InterPro"/>
</dbReference>
<reference evidence="2" key="1">
    <citation type="submission" date="2020-07" db="EMBL/GenBank/DDBJ databases">
        <title>Huge and variable diversity of episymbiotic CPR bacteria and DPANN archaea in groundwater ecosystems.</title>
        <authorList>
            <person name="He C.Y."/>
            <person name="Keren R."/>
            <person name="Whittaker M."/>
            <person name="Farag I.F."/>
            <person name="Doudna J."/>
            <person name="Cate J.H.D."/>
            <person name="Banfield J.F."/>
        </authorList>
    </citation>
    <scope>NUCLEOTIDE SEQUENCE</scope>
    <source>
        <strain evidence="2">NC_groundwater_672_Ag_B-0.1um_62_36</strain>
    </source>
</reference>
<dbReference type="Proteomes" id="UP000769766">
    <property type="component" value="Unassembled WGS sequence"/>
</dbReference>
<dbReference type="SUPFAM" id="SSF81301">
    <property type="entry name" value="Nucleotidyltransferase"/>
    <property type="match status" value="1"/>
</dbReference>
<evidence type="ECO:0000259" key="1">
    <source>
        <dbReference type="Pfam" id="PF01909"/>
    </source>
</evidence>
<sequence length="116" mass="12964">MVDPSVVTAVRNYLRTLQGHGIVVSFGVVFGSWATEKADEWSDIDLLVVSPNFDGPRNRQDVDLLWRLAARCDSRIEPIPCGERQWEEDDSSAIVEIARREGKPVSLSEETEVAHA</sequence>
<accession>A0A932CP70</accession>
<evidence type="ECO:0000313" key="3">
    <source>
        <dbReference type="Proteomes" id="UP000769766"/>
    </source>
</evidence>
<dbReference type="Gene3D" id="3.30.460.10">
    <property type="entry name" value="Beta Polymerase, domain 2"/>
    <property type="match status" value="1"/>
</dbReference>
<organism evidence="2 3">
    <name type="scientific">Tectimicrobiota bacterium</name>
    <dbReference type="NCBI Taxonomy" id="2528274"/>
    <lineage>
        <taxon>Bacteria</taxon>
        <taxon>Pseudomonadati</taxon>
        <taxon>Nitrospinota/Tectimicrobiota group</taxon>
        <taxon>Candidatus Tectimicrobiota</taxon>
    </lineage>
</organism>
<proteinExistence type="predicted"/>
<feature type="domain" description="Polymerase nucleotidyl transferase" evidence="1">
    <location>
        <begin position="12"/>
        <end position="56"/>
    </location>
</feature>
<dbReference type="CDD" id="cd05403">
    <property type="entry name" value="NT_KNTase_like"/>
    <property type="match status" value="1"/>
</dbReference>
<protein>
    <submittedName>
        <fullName evidence="2">Nucleotidyltransferase domain-containing protein</fullName>
    </submittedName>
</protein>
<dbReference type="AlphaFoldDB" id="A0A932CP70"/>
<gene>
    <name evidence="2" type="ORF">HYY20_05290</name>
</gene>
<dbReference type="Pfam" id="PF01909">
    <property type="entry name" value="NTP_transf_2"/>
    <property type="match status" value="1"/>
</dbReference>
<name>A0A932CP70_UNCTE</name>
<dbReference type="PANTHER" id="PTHR43449">
    <property type="entry name" value="NUCLEOTIDYLTRANSFERASE"/>
    <property type="match status" value="1"/>
</dbReference>
<comment type="caution">
    <text evidence="2">The sequence shown here is derived from an EMBL/GenBank/DDBJ whole genome shotgun (WGS) entry which is preliminary data.</text>
</comment>
<dbReference type="EMBL" id="JACPRF010000163">
    <property type="protein sequence ID" value="MBI2876277.1"/>
    <property type="molecule type" value="Genomic_DNA"/>
</dbReference>
<dbReference type="InterPro" id="IPR002934">
    <property type="entry name" value="Polymerase_NTP_transf_dom"/>
</dbReference>
<dbReference type="PANTHER" id="PTHR43449:SF1">
    <property type="entry name" value="POLYMERASE BETA NUCLEOTIDYLTRANSFERASE DOMAIN-CONTAINING PROTEIN"/>
    <property type="match status" value="1"/>
</dbReference>
<evidence type="ECO:0000313" key="2">
    <source>
        <dbReference type="EMBL" id="MBI2876277.1"/>
    </source>
</evidence>
<dbReference type="InterPro" id="IPR043519">
    <property type="entry name" value="NT_sf"/>
</dbReference>